<accession>A0AAE1CU32</accession>
<name>A0AAE1CU32_9GAST</name>
<organism evidence="1 2">
    <name type="scientific">Elysia crispata</name>
    <name type="common">lettuce slug</name>
    <dbReference type="NCBI Taxonomy" id="231223"/>
    <lineage>
        <taxon>Eukaryota</taxon>
        <taxon>Metazoa</taxon>
        <taxon>Spiralia</taxon>
        <taxon>Lophotrochozoa</taxon>
        <taxon>Mollusca</taxon>
        <taxon>Gastropoda</taxon>
        <taxon>Heterobranchia</taxon>
        <taxon>Euthyneura</taxon>
        <taxon>Panpulmonata</taxon>
        <taxon>Sacoglossa</taxon>
        <taxon>Placobranchoidea</taxon>
        <taxon>Plakobranchidae</taxon>
        <taxon>Elysia</taxon>
    </lineage>
</organism>
<evidence type="ECO:0000313" key="1">
    <source>
        <dbReference type="EMBL" id="KAK3736017.1"/>
    </source>
</evidence>
<gene>
    <name evidence="1" type="ORF">RRG08_009086</name>
</gene>
<dbReference type="EMBL" id="JAWDGP010006752">
    <property type="protein sequence ID" value="KAK3736017.1"/>
    <property type="molecule type" value="Genomic_DNA"/>
</dbReference>
<evidence type="ECO:0000313" key="2">
    <source>
        <dbReference type="Proteomes" id="UP001283361"/>
    </source>
</evidence>
<keyword evidence="2" id="KW-1185">Reference proteome</keyword>
<proteinExistence type="predicted"/>
<sequence length="71" mass="8040">MWMKEREKYGDPGSVDADLSVSFVWTDPSGQQALLTQGFRDLDLIYAGHWVSTQSGTSSWSTCLLKKNKKR</sequence>
<dbReference type="Proteomes" id="UP001283361">
    <property type="component" value="Unassembled WGS sequence"/>
</dbReference>
<reference evidence="1" key="1">
    <citation type="journal article" date="2023" name="G3 (Bethesda)">
        <title>A reference genome for the long-term kleptoplast-retaining sea slug Elysia crispata morphotype clarki.</title>
        <authorList>
            <person name="Eastman K.E."/>
            <person name="Pendleton A.L."/>
            <person name="Shaikh M.A."/>
            <person name="Suttiyut T."/>
            <person name="Ogas R."/>
            <person name="Tomko P."/>
            <person name="Gavelis G."/>
            <person name="Widhalm J.R."/>
            <person name="Wisecaver J.H."/>
        </authorList>
    </citation>
    <scope>NUCLEOTIDE SEQUENCE</scope>
    <source>
        <strain evidence="1">ECLA1</strain>
    </source>
</reference>
<dbReference type="AlphaFoldDB" id="A0AAE1CU32"/>
<comment type="caution">
    <text evidence="1">The sequence shown here is derived from an EMBL/GenBank/DDBJ whole genome shotgun (WGS) entry which is preliminary data.</text>
</comment>
<protein>
    <submittedName>
        <fullName evidence="1">Uncharacterized protein</fullName>
    </submittedName>
</protein>